<feature type="transmembrane region" description="Helical" evidence="8">
    <location>
        <begin position="90"/>
        <end position="110"/>
    </location>
</feature>
<protein>
    <submittedName>
        <fullName evidence="9">NADH:quinone oxidoreductase</fullName>
    </submittedName>
</protein>
<dbReference type="AlphaFoldDB" id="A0A1L5PV93"/>
<evidence type="ECO:0000256" key="2">
    <source>
        <dbReference type="ARBA" id="ARBA00022448"/>
    </source>
</evidence>
<gene>
    <name evidence="9" type="ORF">BL240_22120</name>
</gene>
<dbReference type="GO" id="GO:0016020">
    <property type="term" value="C:membrane"/>
    <property type="evidence" value="ECO:0007669"/>
    <property type="project" value="InterPro"/>
</dbReference>
<accession>A0A1L5PV93</accession>
<evidence type="ECO:0000256" key="5">
    <source>
        <dbReference type="ARBA" id="ARBA00022967"/>
    </source>
</evidence>
<evidence type="ECO:0000313" key="9">
    <source>
        <dbReference type="EMBL" id="APO83985.1"/>
    </source>
</evidence>
<keyword evidence="5" id="KW-1278">Translocase</keyword>
<evidence type="ECO:0000256" key="6">
    <source>
        <dbReference type="ARBA" id="ARBA00022989"/>
    </source>
</evidence>
<dbReference type="InterPro" id="IPR003667">
    <property type="entry name" value="NqrDE/RnfAE"/>
</dbReference>
<dbReference type="Proteomes" id="UP000185146">
    <property type="component" value="Chromosome"/>
</dbReference>
<keyword evidence="3" id="KW-1003">Cell membrane</keyword>
<evidence type="ECO:0000256" key="1">
    <source>
        <dbReference type="ARBA" id="ARBA00004127"/>
    </source>
</evidence>
<organism evidence="9 10">
    <name type="scientific">Pseudomonas putida</name>
    <name type="common">Arthrobacter siderocapsulatus</name>
    <dbReference type="NCBI Taxonomy" id="303"/>
    <lineage>
        <taxon>Bacteria</taxon>
        <taxon>Pseudomonadati</taxon>
        <taxon>Pseudomonadota</taxon>
        <taxon>Gammaproteobacteria</taxon>
        <taxon>Pseudomonadales</taxon>
        <taxon>Pseudomonadaceae</taxon>
        <taxon>Pseudomonas</taxon>
    </lineage>
</organism>
<comment type="subcellular location">
    <subcellularLocation>
        <location evidence="1">Endomembrane system</location>
        <topology evidence="1">Multi-pass membrane protein</topology>
    </subcellularLocation>
</comment>
<name>A0A1L5PV93_PSEPU</name>
<evidence type="ECO:0000256" key="8">
    <source>
        <dbReference type="SAM" id="Phobius"/>
    </source>
</evidence>
<evidence type="ECO:0000256" key="7">
    <source>
        <dbReference type="ARBA" id="ARBA00023136"/>
    </source>
</evidence>
<dbReference type="GO" id="GO:0012505">
    <property type="term" value="C:endomembrane system"/>
    <property type="evidence" value="ECO:0007669"/>
    <property type="project" value="UniProtKB-SubCell"/>
</dbReference>
<keyword evidence="4 8" id="KW-0812">Transmembrane</keyword>
<sequence length="186" mass="19873">MSSAAYCWRAPCMNRFCLLGASLVPLLGATRTLSEGATIGVCAVLMSSLHQLLLAPLRQRLATWTYVLASLLLLAALASCLQLALRAWLLPVALALGHYPALLCLQCLATDHLLPDQGRWRLLAGHLCALLATCLLLGASRQWLADGTGLHLASLAPGALLLLGLLLALYNRLRPGPAQPRRQGKL</sequence>
<evidence type="ECO:0000313" key="10">
    <source>
        <dbReference type="Proteomes" id="UP000185146"/>
    </source>
</evidence>
<feature type="transmembrane region" description="Helical" evidence="8">
    <location>
        <begin position="122"/>
        <end position="144"/>
    </location>
</feature>
<reference evidence="9 10" key="1">
    <citation type="submission" date="2016-12" db="EMBL/GenBank/DDBJ databases">
        <title>Draft Genome Sequence of Mercury Resistant Pseudomonas DRA525.</title>
        <authorList>
            <person name="Drace K.M."/>
        </authorList>
    </citation>
    <scope>NUCLEOTIDE SEQUENCE [LARGE SCALE GENOMIC DNA]</scope>
    <source>
        <strain evidence="9 10">DRA525</strain>
    </source>
</reference>
<dbReference type="PIRSF" id="PIRSF006102">
    <property type="entry name" value="NQR_DE"/>
    <property type="match status" value="1"/>
</dbReference>
<dbReference type="EMBL" id="CP018743">
    <property type="protein sequence ID" value="APO83985.1"/>
    <property type="molecule type" value="Genomic_DNA"/>
</dbReference>
<keyword evidence="6 8" id="KW-1133">Transmembrane helix</keyword>
<evidence type="ECO:0000256" key="3">
    <source>
        <dbReference type="ARBA" id="ARBA00022519"/>
    </source>
</evidence>
<keyword evidence="7 8" id="KW-0472">Membrane</keyword>
<evidence type="ECO:0000256" key="4">
    <source>
        <dbReference type="ARBA" id="ARBA00022692"/>
    </source>
</evidence>
<feature type="transmembrane region" description="Helical" evidence="8">
    <location>
        <begin position="64"/>
        <end position="84"/>
    </location>
</feature>
<proteinExistence type="predicted"/>
<keyword evidence="3" id="KW-0997">Cell inner membrane</keyword>
<keyword evidence="2" id="KW-0813">Transport</keyword>
<feature type="transmembrane region" description="Helical" evidence="8">
    <location>
        <begin position="150"/>
        <end position="173"/>
    </location>
</feature>